<evidence type="ECO:0000256" key="6">
    <source>
        <dbReference type="SAM" id="MobiDB-lite"/>
    </source>
</evidence>
<dbReference type="SUPFAM" id="SSF54171">
    <property type="entry name" value="DNA-binding domain"/>
    <property type="match status" value="1"/>
</dbReference>
<accession>A0ABM4VZ19</accession>
<dbReference type="PRINTS" id="PR00367">
    <property type="entry name" value="ETHRSPELEMNT"/>
</dbReference>
<evidence type="ECO:0000313" key="9">
    <source>
        <dbReference type="RefSeq" id="XP_071924781.1"/>
    </source>
</evidence>
<sequence length="183" mass="21021">MDGLELESLVIFWSWASDPSKLGVRPRRRWGRHTHYTDSSSDEEGRTDHHHRVKKYINEIIFKHLPSKENSNGDGNVKQKPSNINVVENKRKSKGTVKDESKDENKCKKFHGVRQWRWGSWVAEIGDPVKQKQVWLGTYDTTEEAAMPYDHAAIRFRGPKAITNFPPPSPVKDELSSITSAVK</sequence>
<feature type="domain" description="AP2/ERF" evidence="7">
    <location>
        <begin position="109"/>
        <end position="166"/>
    </location>
</feature>
<evidence type="ECO:0000256" key="1">
    <source>
        <dbReference type="ARBA" id="ARBA00004123"/>
    </source>
</evidence>
<dbReference type="Pfam" id="PF00847">
    <property type="entry name" value="AP2"/>
    <property type="match status" value="1"/>
</dbReference>
<evidence type="ECO:0000313" key="8">
    <source>
        <dbReference type="Proteomes" id="UP001652660"/>
    </source>
</evidence>
<dbReference type="RefSeq" id="XP_071924781.1">
    <property type="nucleotide sequence ID" value="XM_072068680.1"/>
</dbReference>
<evidence type="ECO:0000256" key="5">
    <source>
        <dbReference type="ARBA" id="ARBA00023242"/>
    </source>
</evidence>
<dbReference type="GeneID" id="140015851"/>
<keyword evidence="5" id="KW-0539">Nucleus</keyword>
<dbReference type="SMART" id="SM00380">
    <property type="entry name" value="AP2"/>
    <property type="match status" value="1"/>
</dbReference>
<proteinExistence type="predicted"/>
<evidence type="ECO:0000256" key="4">
    <source>
        <dbReference type="ARBA" id="ARBA00023163"/>
    </source>
</evidence>
<evidence type="ECO:0000256" key="3">
    <source>
        <dbReference type="ARBA" id="ARBA00023125"/>
    </source>
</evidence>
<feature type="compositionally biased region" description="Polar residues" evidence="6">
    <location>
        <begin position="68"/>
        <end position="86"/>
    </location>
</feature>
<reference evidence="9" key="2">
    <citation type="submission" date="2025-08" db="UniProtKB">
        <authorList>
            <consortium name="RefSeq"/>
        </authorList>
    </citation>
    <scope>IDENTIFICATION</scope>
    <source>
        <tissue evidence="9">Leaves</tissue>
    </source>
</reference>
<name>A0ABM4VZ19_COFAR</name>
<evidence type="ECO:0000259" key="7">
    <source>
        <dbReference type="PROSITE" id="PS51032"/>
    </source>
</evidence>
<keyword evidence="2" id="KW-0805">Transcription regulation</keyword>
<feature type="region of interest" description="Disordered" evidence="6">
    <location>
        <begin position="66"/>
        <end position="103"/>
    </location>
</feature>
<dbReference type="PANTHER" id="PTHR31194:SF218">
    <property type="entry name" value="AP2_ERF DOMAIN-CONTAINING PROTEIN"/>
    <property type="match status" value="1"/>
</dbReference>
<organism evidence="8 9">
    <name type="scientific">Coffea arabica</name>
    <name type="common">Arabian coffee</name>
    <dbReference type="NCBI Taxonomy" id="13443"/>
    <lineage>
        <taxon>Eukaryota</taxon>
        <taxon>Viridiplantae</taxon>
        <taxon>Streptophyta</taxon>
        <taxon>Embryophyta</taxon>
        <taxon>Tracheophyta</taxon>
        <taxon>Spermatophyta</taxon>
        <taxon>Magnoliopsida</taxon>
        <taxon>eudicotyledons</taxon>
        <taxon>Gunneridae</taxon>
        <taxon>Pentapetalae</taxon>
        <taxon>asterids</taxon>
        <taxon>lamiids</taxon>
        <taxon>Gentianales</taxon>
        <taxon>Rubiaceae</taxon>
        <taxon>Ixoroideae</taxon>
        <taxon>Gardenieae complex</taxon>
        <taxon>Bertiereae - Coffeeae clade</taxon>
        <taxon>Coffeeae</taxon>
        <taxon>Coffea</taxon>
    </lineage>
</organism>
<dbReference type="InterPro" id="IPR001471">
    <property type="entry name" value="AP2/ERF_dom"/>
</dbReference>
<dbReference type="InterPro" id="IPR050913">
    <property type="entry name" value="AP2/ERF_ERF"/>
</dbReference>
<keyword evidence="8" id="KW-1185">Reference proteome</keyword>
<dbReference type="Proteomes" id="UP001652660">
    <property type="component" value="Chromosome 1e"/>
</dbReference>
<dbReference type="CDD" id="cd00018">
    <property type="entry name" value="AP2"/>
    <property type="match status" value="1"/>
</dbReference>
<dbReference type="PROSITE" id="PS51032">
    <property type="entry name" value="AP2_ERF"/>
    <property type="match status" value="1"/>
</dbReference>
<dbReference type="InterPro" id="IPR036955">
    <property type="entry name" value="AP2/ERF_dom_sf"/>
</dbReference>
<protein>
    <submittedName>
        <fullName evidence="9">Ethylene-responsive transcription factor CRF1-like</fullName>
    </submittedName>
</protein>
<keyword evidence="3" id="KW-0238">DNA-binding</keyword>
<keyword evidence="4" id="KW-0804">Transcription</keyword>
<dbReference type="PANTHER" id="PTHR31194">
    <property type="entry name" value="SHN SHINE , DNA BINDING / TRANSCRIPTION FACTOR"/>
    <property type="match status" value="1"/>
</dbReference>
<evidence type="ECO:0000256" key="2">
    <source>
        <dbReference type="ARBA" id="ARBA00023015"/>
    </source>
</evidence>
<dbReference type="Gene3D" id="3.30.730.10">
    <property type="entry name" value="AP2/ERF domain"/>
    <property type="match status" value="1"/>
</dbReference>
<comment type="subcellular location">
    <subcellularLocation>
        <location evidence="1">Nucleus</location>
    </subcellularLocation>
</comment>
<gene>
    <name evidence="9" type="primary">LOC140015851</name>
</gene>
<dbReference type="InterPro" id="IPR016177">
    <property type="entry name" value="DNA-bd_dom_sf"/>
</dbReference>
<reference evidence="8" key="1">
    <citation type="journal article" date="2025" name="Foods">
        <title>Unveiling the Microbial Signatures of Arabica Coffee Cherries: Insights into Ripeness Specific Diversity, Functional Traits, and Implications for Quality and Safety.</title>
        <authorList>
            <consortium name="RefSeq"/>
            <person name="Tenea G.N."/>
            <person name="Cifuentes V."/>
            <person name="Reyes P."/>
            <person name="Cevallos-Vallejos M."/>
        </authorList>
    </citation>
    <scope>NUCLEOTIDE SEQUENCE [LARGE SCALE GENOMIC DNA]</scope>
</reference>